<comment type="caution">
    <text evidence="1">The sequence shown here is derived from an EMBL/GenBank/DDBJ whole genome shotgun (WGS) entry which is preliminary data.</text>
</comment>
<name>A0ABW6IJA5_9CYAN</name>
<dbReference type="RefSeq" id="WP_377967466.1">
    <property type="nucleotide sequence ID" value="NZ_JBHZOL010000099.1"/>
</dbReference>
<gene>
    <name evidence="1" type="ORF">ACFVKH_17540</name>
</gene>
<accession>A0ABW6IJA5</accession>
<keyword evidence="2" id="KW-1185">Reference proteome</keyword>
<organism evidence="1 2">
    <name type="scientific">Almyronema epifaneia S1</name>
    <dbReference type="NCBI Taxonomy" id="2991925"/>
    <lineage>
        <taxon>Bacteria</taxon>
        <taxon>Bacillati</taxon>
        <taxon>Cyanobacteriota</taxon>
        <taxon>Cyanophyceae</taxon>
        <taxon>Nodosilineales</taxon>
        <taxon>Nodosilineaceae</taxon>
        <taxon>Almyronema</taxon>
        <taxon>Almyronema epifaneia</taxon>
    </lineage>
</organism>
<dbReference type="EMBL" id="JBHZOL010000099">
    <property type="protein sequence ID" value="MFE4108089.1"/>
    <property type="molecule type" value="Genomic_DNA"/>
</dbReference>
<proteinExistence type="predicted"/>
<dbReference type="Proteomes" id="UP001600165">
    <property type="component" value="Unassembled WGS sequence"/>
</dbReference>
<sequence length="95" mass="10796">MKKTSGKKVAQAATNSVSSAGFPVQIIYRAPKVPSQHSPKEDALWFASYPIIPRVGDCLFRDGVYYRVEQVYLYENTTPSWCADLEVVYYGRQRT</sequence>
<evidence type="ECO:0000313" key="2">
    <source>
        <dbReference type="Proteomes" id="UP001600165"/>
    </source>
</evidence>
<reference evidence="1 2" key="1">
    <citation type="submission" date="2024-10" db="EMBL/GenBank/DDBJ databases">
        <authorList>
            <person name="Ratan Roy A."/>
            <person name="Morales Sandoval P.H."/>
            <person name="De Los Santos Villalobos S."/>
            <person name="Chakraborty S."/>
            <person name="Mukherjee J."/>
        </authorList>
    </citation>
    <scope>NUCLEOTIDE SEQUENCE [LARGE SCALE GENOMIC DNA]</scope>
    <source>
        <strain evidence="1 2">S1</strain>
    </source>
</reference>
<protein>
    <submittedName>
        <fullName evidence="1">Uncharacterized protein</fullName>
    </submittedName>
</protein>
<evidence type="ECO:0000313" key="1">
    <source>
        <dbReference type="EMBL" id="MFE4108089.1"/>
    </source>
</evidence>